<accession>A0A382RH47</accession>
<dbReference type="Pfam" id="PF01546">
    <property type="entry name" value="Peptidase_M20"/>
    <property type="match status" value="1"/>
</dbReference>
<keyword evidence="2" id="KW-0378">Hydrolase</keyword>
<name>A0A382RH47_9ZZZZ</name>
<keyword evidence="1" id="KW-0479">Metal-binding</keyword>
<dbReference type="PANTHER" id="PTHR43808:SF25">
    <property type="entry name" value="PEPTIDASE M20 DIMERISATION DOMAIN-CONTAINING PROTEIN"/>
    <property type="match status" value="1"/>
</dbReference>
<dbReference type="Gene3D" id="3.40.630.10">
    <property type="entry name" value="Zn peptidases"/>
    <property type="match status" value="1"/>
</dbReference>
<reference evidence="3" key="1">
    <citation type="submission" date="2018-05" db="EMBL/GenBank/DDBJ databases">
        <authorList>
            <person name="Lanie J.A."/>
            <person name="Ng W.-L."/>
            <person name="Kazmierczak K.M."/>
            <person name="Andrzejewski T.M."/>
            <person name="Davidsen T.M."/>
            <person name="Wayne K.J."/>
            <person name="Tettelin H."/>
            <person name="Glass J.I."/>
            <person name="Rusch D."/>
            <person name="Podicherti R."/>
            <person name="Tsui H.-C.T."/>
            <person name="Winkler M.E."/>
        </authorList>
    </citation>
    <scope>NUCLEOTIDE SEQUENCE</scope>
</reference>
<dbReference type="GO" id="GO:0016787">
    <property type="term" value="F:hydrolase activity"/>
    <property type="evidence" value="ECO:0007669"/>
    <property type="project" value="UniProtKB-KW"/>
</dbReference>
<dbReference type="AlphaFoldDB" id="A0A382RH47"/>
<evidence type="ECO:0000313" key="3">
    <source>
        <dbReference type="EMBL" id="SVC97044.1"/>
    </source>
</evidence>
<sequence>NSQIPGVNAIDKMWKIQRALYDLERDWGVWQKHDLMEAGNMNINISIIKGGETYSALADSCEIVGSVLFKPDLNLSDIVDQFKRTIESVSVTDNWLQKNPPTVQIPYVLDAKSPINISPTSAFCKSFSEAFENIKKEKPQFKCSTTTSDANYLHQYGHDIITFGPGSIEAGVHGPNEHIDIHNLVDSTKIYALTAINWCT</sequence>
<dbReference type="SUPFAM" id="SSF53187">
    <property type="entry name" value="Zn-dependent exopeptidases"/>
    <property type="match status" value="1"/>
</dbReference>
<dbReference type="PANTHER" id="PTHR43808">
    <property type="entry name" value="ACETYLORNITHINE DEACETYLASE"/>
    <property type="match status" value="1"/>
</dbReference>
<dbReference type="EMBL" id="UINC01121697">
    <property type="protein sequence ID" value="SVC97044.1"/>
    <property type="molecule type" value="Genomic_DNA"/>
</dbReference>
<proteinExistence type="predicted"/>
<gene>
    <name evidence="3" type="ORF">METZ01_LOCUS349898</name>
</gene>
<dbReference type="SUPFAM" id="SSF55031">
    <property type="entry name" value="Bacterial exopeptidase dimerisation domain"/>
    <property type="match status" value="1"/>
</dbReference>
<evidence type="ECO:0000256" key="2">
    <source>
        <dbReference type="ARBA" id="ARBA00022801"/>
    </source>
</evidence>
<dbReference type="InterPro" id="IPR036264">
    <property type="entry name" value="Bact_exopeptidase_dim_dom"/>
</dbReference>
<feature type="non-terminal residue" evidence="3">
    <location>
        <position position="1"/>
    </location>
</feature>
<organism evidence="3">
    <name type="scientific">marine metagenome</name>
    <dbReference type="NCBI Taxonomy" id="408172"/>
    <lineage>
        <taxon>unclassified sequences</taxon>
        <taxon>metagenomes</taxon>
        <taxon>ecological metagenomes</taxon>
    </lineage>
</organism>
<protein>
    <submittedName>
        <fullName evidence="3">Uncharacterized protein</fullName>
    </submittedName>
</protein>
<dbReference type="GO" id="GO:0046872">
    <property type="term" value="F:metal ion binding"/>
    <property type="evidence" value="ECO:0007669"/>
    <property type="project" value="UniProtKB-KW"/>
</dbReference>
<dbReference type="InterPro" id="IPR002933">
    <property type="entry name" value="Peptidase_M20"/>
</dbReference>
<evidence type="ECO:0000256" key="1">
    <source>
        <dbReference type="ARBA" id="ARBA00022723"/>
    </source>
</evidence>
<dbReference type="InterPro" id="IPR050072">
    <property type="entry name" value="Peptidase_M20A"/>
</dbReference>
<dbReference type="Gene3D" id="3.30.70.360">
    <property type="match status" value="1"/>
</dbReference>